<feature type="transmembrane region" description="Helical" evidence="1">
    <location>
        <begin position="62"/>
        <end position="81"/>
    </location>
</feature>
<gene>
    <name evidence="2" type="ORF">CYFUS_001496</name>
</gene>
<evidence type="ECO:0000256" key="1">
    <source>
        <dbReference type="SAM" id="Phobius"/>
    </source>
</evidence>
<sequence length="88" mass="8871">MAIFVYTFIGLVIGVLSFVAMPATRLVGLWGGVLLGMVGGTLGGIIGTTIAPRAMYAGVTPLGIVLAVVGALLVSVGLMLVSQRRPAS</sequence>
<reference evidence="2 3" key="1">
    <citation type="submission" date="2017-06" db="EMBL/GenBank/DDBJ databases">
        <title>Sequencing and comparative analysis of myxobacterial genomes.</title>
        <authorList>
            <person name="Rupp O."/>
            <person name="Goesmann A."/>
            <person name="Sogaard-Andersen L."/>
        </authorList>
    </citation>
    <scope>NUCLEOTIDE SEQUENCE [LARGE SCALE GENOMIC DNA]</scope>
    <source>
        <strain evidence="2 3">DSM 52655</strain>
    </source>
</reference>
<protein>
    <recommendedName>
        <fullName evidence="4">Transglycosylase</fullName>
    </recommendedName>
</protein>
<dbReference type="AlphaFoldDB" id="A0A250IXX4"/>
<dbReference type="EMBL" id="CP022098">
    <property type="protein sequence ID" value="ATB36082.1"/>
    <property type="molecule type" value="Genomic_DNA"/>
</dbReference>
<keyword evidence="1" id="KW-1133">Transmembrane helix</keyword>
<evidence type="ECO:0000313" key="2">
    <source>
        <dbReference type="EMBL" id="ATB36082.1"/>
    </source>
</evidence>
<keyword evidence="1" id="KW-0812">Transmembrane</keyword>
<organism evidence="2 3">
    <name type="scientific">Cystobacter fuscus</name>
    <dbReference type="NCBI Taxonomy" id="43"/>
    <lineage>
        <taxon>Bacteria</taxon>
        <taxon>Pseudomonadati</taxon>
        <taxon>Myxococcota</taxon>
        <taxon>Myxococcia</taxon>
        <taxon>Myxococcales</taxon>
        <taxon>Cystobacterineae</taxon>
        <taxon>Archangiaceae</taxon>
        <taxon>Cystobacter</taxon>
    </lineage>
</organism>
<evidence type="ECO:0000313" key="3">
    <source>
        <dbReference type="Proteomes" id="UP000217257"/>
    </source>
</evidence>
<feature type="transmembrane region" description="Helical" evidence="1">
    <location>
        <begin position="6"/>
        <end position="23"/>
    </location>
</feature>
<feature type="transmembrane region" description="Helical" evidence="1">
    <location>
        <begin position="30"/>
        <end position="50"/>
    </location>
</feature>
<evidence type="ECO:0008006" key="4">
    <source>
        <dbReference type="Google" id="ProtNLM"/>
    </source>
</evidence>
<proteinExistence type="predicted"/>
<dbReference type="KEGG" id="cfus:CYFUS_001496"/>
<name>A0A250IXX4_9BACT</name>
<dbReference type="Proteomes" id="UP000217257">
    <property type="component" value="Chromosome"/>
</dbReference>
<keyword evidence="1" id="KW-0472">Membrane</keyword>
<dbReference type="RefSeq" id="WP_095984617.1">
    <property type="nucleotide sequence ID" value="NZ_CP022098.1"/>
</dbReference>
<accession>A0A250IXX4</accession>